<organism evidence="3 4">
    <name type="scientific">Massilia mucilaginosa</name>
    <dbReference type="NCBI Taxonomy" id="2609282"/>
    <lineage>
        <taxon>Bacteria</taxon>
        <taxon>Pseudomonadati</taxon>
        <taxon>Pseudomonadota</taxon>
        <taxon>Betaproteobacteria</taxon>
        <taxon>Burkholderiales</taxon>
        <taxon>Oxalobacteraceae</taxon>
        <taxon>Telluria group</taxon>
        <taxon>Massilia</taxon>
    </lineage>
</organism>
<feature type="signal peptide" evidence="2">
    <location>
        <begin position="1"/>
        <end position="21"/>
    </location>
</feature>
<dbReference type="RefSeq" id="WP_166874873.1">
    <property type="nucleotide sequence ID" value="NZ_WHJH01000011.1"/>
</dbReference>
<protein>
    <submittedName>
        <fullName evidence="3">Uncharacterized protein</fullName>
    </submittedName>
</protein>
<dbReference type="Proteomes" id="UP000609726">
    <property type="component" value="Unassembled WGS sequence"/>
</dbReference>
<feature type="chain" id="PRO_5047111171" evidence="2">
    <location>
        <begin position="22"/>
        <end position="219"/>
    </location>
</feature>
<accession>A0ABX0NSF2</accession>
<gene>
    <name evidence="3" type="ORF">F2P45_12270</name>
</gene>
<evidence type="ECO:0000256" key="1">
    <source>
        <dbReference type="SAM" id="MobiDB-lite"/>
    </source>
</evidence>
<dbReference type="PROSITE" id="PS51257">
    <property type="entry name" value="PROKAR_LIPOPROTEIN"/>
    <property type="match status" value="1"/>
</dbReference>
<reference evidence="3 4" key="1">
    <citation type="submission" date="2019-10" db="EMBL/GenBank/DDBJ databases">
        <title>Taxonomy of Antarctic Massilia spp.: description of Massilia rubra sp. nov., Massilia aquatica sp. nov., Massilia mucilaginosa sp. nov., Massilia frigida sp. nov. isolated from streams, lakes and regoliths.</title>
        <authorList>
            <person name="Holochova P."/>
            <person name="Sedlacek I."/>
            <person name="Kralova S."/>
            <person name="Maslanova I."/>
            <person name="Busse H.-J."/>
            <person name="Stankova E."/>
            <person name="Vrbovska V."/>
            <person name="Kovarovic V."/>
            <person name="Bartak M."/>
            <person name="Svec P."/>
            <person name="Pantucek R."/>
        </authorList>
    </citation>
    <scope>NUCLEOTIDE SEQUENCE [LARGE SCALE GENOMIC DNA]</scope>
    <source>
        <strain evidence="3 4">CCM 8733</strain>
    </source>
</reference>
<keyword evidence="4" id="KW-1185">Reference proteome</keyword>
<comment type="caution">
    <text evidence="3">The sequence shown here is derived from an EMBL/GenBank/DDBJ whole genome shotgun (WGS) entry which is preliminary data.</text>
</comment>
<keyword evidence="2" id="KW-0732">Signal</keyword>
<dbReference type="EMBL" id="WHJH01000011">
    <property type="protein sequence ID" value="NHZ89782.1"/>
    <property type="molecule type" value="Genomic_DNA"/>
</dbReference>
<name>A0ABX0NSF2_9BURK</name>
<feature type="compositionally biased region" description="Low complexity" evidence="1">
    <location>
        <begin position="31"/>
        <end position="48"/>
    </location>
</feature>
<sequence>MRRMISATILLAVMAMLGACGGDDDTPAPAPAQAAPPVAAVPASGPARAVPAPPLRAAPALAPPEAPLPNDVMQLRQEVALLRREVAELRMILTRASPAPPAAQPAATLATPVTPETPGVAPAETMFRAEPVDHAWSSQASAAVRTALARANAGLEPQVRVLECRTKTCRVEVNPASADLLESAMPAVLANLGETLPNMRATQVGSGDDSESTVVYLTR</sequence>
<evidence type="ECO:0000313" key="4">
    <source>
        <dbReference type="Proteomes" id="UP000609726"/>
    </source>
</evidence>
<proteinExistence type="predicted"/>
<feature type="region of interest" description="Disordered" evidence="1">
    <location>
        <begin position="27"/>
        <end position="48"/>
    </location>
</feature>
<evidence type="ECO:0000256" key="2">
    <source>
        <dbReference type="SAM" id="SignalP"/>
    </source>
</evidence>
<evidence type="ECO:0000313" key="3">
    <source>
        <dbReference type="EMBL" id="NHZ89782.1"/>
    </source>
</evidence>